<organism evidence="2 3">
    <name type="scientific">Nitrogeniibacter mangrovi</name>
    <dbReference type="NCBI Taxonomy" id="2016596"/>
    <lineage>
        <taxon>Bacteria</taxon>
        <taxon>Pseudomonadati</taxon>
        <taxon>Pseudomonadota</taxon>
        <taxon>Betaproteobacteria</taxon>
        <taxon>Rhodocyclales</taxon>
        <taxon>Zoogloeaceae</taxon>
        <taxon>Nitrogeniibacter</taxon>
    </lineage>
</organism>
<dbReference type="SMART" id="SM00471">
    <property type="entry name" value="HDc"/>
    <property type="match status" value="1"/>
</dbReference>
<feature type="domain" description="HD" evidence="1">
    <location>
        <begin position="23"/>
        <end position="127"/>
    </location>
</feature>
<dbReference type="SUPFAM" id="SSF109604">
    <property type="entry name" value="HD-domain/PDEase-like"/>
    <property type="match status" value="1"/>
</dbReference>
<reference evidence="2 3" key="1">
    <citation type="submission" date="2020-02" db="EMBL/GenBank/DDBJ databases">
        <title>Nitrogenibacter mangrovi gen. nov., sp. nov. isolated from mangrove sediment, a denitrifying betaproteobacterium.</title>
        <authorList>
            <person name="Liao H."/>
            <person name="Tian Y."/>
        </authorList>
    </citation>
    <scope>NUCLEOTIDE SEQUENCE [LARGE SCALE GENOMIC DNA]</scope>
    <source>
        <strain evidence="2 3">M9-3-2</strain>
    </source>
</reference>
<dbReference type="Gene3D" id="1.10.3210.50">
    <property type="match status" value="1"/>
</dbReference>
<sequence length="214" mass="23079">MTPDESLLSTFIAARLDADPAHDLAHVQRVVDTARRLAQAEGADLEVVIPAAWLHDCVSLPKNHPERHLASRQAAAMARDFLREHGVTEPRLGAIAHAIEAHSFSAGIAATTLEAQVVQDADRLDALGAVGIARCLLTGGAIGRPLYAPDDPFCVQREPDDAHFCIDHFYRKLFAIGATLHTASARTEAAGRLTFMRQFLVQLGLETGHSPAID</sequence>
<protein>
    <submittedName>
        <fullName evidence="2">HD domain-containing protein</fullName>
    </submittedName>
</protein>
<dbReference type="InterPro" id="IPR003607">
    <property type="entry name" value="HD/PDEase_dom"/>
</dbReference>
<proteinExistence type="predicted"/>
<evidence type="ECO:0000313" key="3">
    <source>
        <dbReference type="Proteomes" id="UP000501991"/>
    </source>
</evidence>
<dbReference type="CDD" id="cd00077">
    <property type="entry name" value="HDc"/>
    <property type="match status" value="1"/>
</dbReference>
<dbReference type="KEGG" id="azq:G3580_12495"/>
<evidence type="ECO:0000313" key="2">
    <source>
        <dbReference type="EMBL" id="QID18386.1"/>
    </source>
</evidence>
<evidence type="ECO:0000259" key="1">
    <source>
        <dbReference type="PROSITE" id="PS51831"/>
    </source>
</evidence>
<dbReference type="PROSITE" id="PS51831">
    <property type="entry name" value="HD"/>
    <property type="match status" value="1"/>
</dbReference>
<dbReference type="PANTHER" id="PTHR33594">
    <property type="entry name" value="SUPERFAMILY HYDROLASE, PUTATIVE (AFU_ORTHOLOGUE AFUA_1G03035)-RELATED"/>
    <property type="match status" value="1"/>
</dbReference>
<gene>
    <name evidence="2" type="ORF">G3580_12495</name>
</gene>
<keyword evidence="3" id="KW-1185">Reference proteome</keyword>
<dbReference type="InterPro" id="IPR006674">
    <property type="entry name" value="HD_domain"/>
</dbReference>
<accession>A0A6C1B401</accession>
<name>A0A6C1B401_9RHOO</name>
<dbReference type="Proteomes" id="UP000501991">
    <property type="component" value="Chromosome"/>
</dbReference>
<dbReference type="PANTHER" id="PTHR33594:SF1">
    <property type="entry name" value="HD_PDEASE DOMAIN-CONTAINING PROTEIN"/>
    <property type="match status" value="1"/>
</dbReference>
<dbReference type="AlphaFoldDB" id="A0A6C1B401"/>
<dbReference type="EMBL" id="CP048836">
    <property type="protein sequence ID" value="QID18386.1"/>
    <property type="molecule type" value="Genomic_DNA"/>
</dbReference>
<dbReference type="RefSeq" id="WP_173765990.1">
    <property type="nucleotide sequence ID" value="NZ_CP048836.1"/>
</dbReference>
<dbReference type="Pfam" id="PF01966">
    <property type="entry name" value="HD"/>
    <property type="match status" value="1"/>
</dbReference>